<comment type="subcellular location">
    <subcellularLocation>
        <location evidence="1">Membrane</location>
        <topology evidence="1">Multi-pass membrane protein</topology>
    </subcellularLocation>
</comment>
<keyword evidence="5 7" id="KW-0472">Membrane</keyword>
<organism evidence="9 10">
    <name type="scientific">Planoprotostelium fungivorum</name>
    <dbReference type="NCBI Taxonomy" id="1890364"/>
    <lineage>
        <taxon>Eukaryota</taxon>
        <taxon>Amoebozoa</taxon>
        <taxon>Evosea</taxon>
        <taxon>Variosea</taxon>
        <taxon>Cavosteliida</taxon>
        <taxon>Cavosteliaceae</taxon>
        <taxon>Planoprotostelium</taxon>
    </lineage>
</organism>
<evidence type="ECO:0000256" key="4">
    <source>
        <dbReference type="ARBA" id="ARBA00022989"/>
    </source>
</evidence>
<dbReference type="InterPro" id="IPR020846">
    <property type="entry name" value="MFS_dom"/>
</dbReference>
<dbReference type="InterPro" id="IPR011701">
    <property type="entry name" value="MFS"/>
</dbReference>
<feature type="transmembrane region" description="Helical" evidence="7">
    <location>
        <begin position="158"/>
        <end position="181"/>
    </location>
</feature>
<evidence type="ECO:0000256" key="3">
    <source>
        <dbReference type="ARBA" id="ARBA00022692"/>
    </source>
</evidence>
<keyword evidence="2" id="KW-0813">Transport</keyword>
<keyword evidence="3 7" id="KW-0812">Transmembrane</keyword>
<feature type="transmembrane region" description="Helical" evidence="7">
    <location>
        <begin position="187"/>
        <end position="206"/>
    </location>
</feature>
<feature type="transmembrane region" description="Helical" evidence="7">
    <location>
        <begin position="329"/>
        <end position="347"/>
    </location>
</feature>
<keyword evidence="10" id="KW-1185">Reference proteome</keyword>
<dbReference type="STRING" id="1890364.A0A2P6NBM9"/>
<dbReference type="InterPro" id="IPR036259">
    <property type="entry name" value="MFS_trans_sf"/>
</dbReference>
<dbReference type="AlphaFoldDB" id="A0A2P6NBM9"/>
<dbReference type="SUPFAM" id="SSF103473">
    <property type="entry name" value="MFS general substrate transporter"/>
    <property type="match status" value="1"/>
</dbReference>
<evidence type="ECO:0000256" key="1">
    <source>
        <dbReference type="ARBA" id="ARBA00004141"/>
    </source>
</evidence>
<accession>A0A2P6NBM9</accession>
<dbReference type="InterPro" id="IPR001958">
    <property type="entry name" value="Tet-R_TetA/multi-R_MdtG-like"/>
</dbReference>
<reference evidence="9 10" key="1">
    <citation type="journal article" date="2018" name="Genome Biol. Evol.">
        <title>Multiple Roots of Fruiting Body Formation in Amoebozoa.</title>
        <authorList>
            <person name="Hillmann F."/>
            <person name="Forbes G."/>
            <person name="Novohradska S."/>
            <person name="Ferling I."/>
            <person name="Riege K."/>
            <person name="Groth M."/>
            <person name="Westermann M."/>
            <person name="Marz M."/>
            <person name="Spaller T."/>
            <person name="Winckler T."/>
            <person name="Schaap P."/>
            <person name="Glockner G."/>
        </authorList>
    </citation>
    <scope>NUCLEOTIDE SEQUENCE [LARGE SCALE GENOMIC DNA]</scope>
    <source>
        <strain evidence="9 10">Jena</strain>
    </source>
</reference>
<evidence type="ECO:0000313" key="9">
    <source>
        <dbReference type="EMBL" id="PRP81357.1"/>
    </source>
</evidence>
<feature type="transmembrane region" description="Helical" evidence="7">
    <location>
        <begin position="239"/>
        <end position="258"/>
    </location>
</feature>
<dbReference type="PANTHER" id="PTHR23504">
    <property type="entry name" value="MAJOR FACILITATOR SUPERFAMILY DOMAIN-CONTAINING PROTEIN 10"/>
    <property type="match status" value="1"/>
</dbReference>
<feature type="transmembrane region" description="Helical" evidence="7">
    <location>
        <begin position="71"/>
        <end position="88"/>
    </location>
</feature>
<dbReference type="OrthoDB" id="196650at2759"/>
<dbReference type="GO" id="GO:0022857">
    <property type="term" value="F:transmembrane transporter activity"/>
    <property type="evidence" value="ECO:0007669"/>
    <property type="project" value="InterPro"/>
</dbReference>
<feature type="transmembrane region" description="Helical" evidence="7">
    <location>
        <begin position="402"/>
        <end position="425"/>
    </location>
</feature>
<gene>
    <name evidence="9" type="ORF">PROFUN_11044</name>
</gene>
<sequence length="466" mass="51984">MLSRENENKPTITHATMDDRKEGRYRFPRLGYILISIFMFSVSMTMSWGAVPWAMLRLYNDDQGAAGAATGYVFAVMTGAQTFTGPTWGRLSSRFGRKKIMVLSLISAAVDSAIMSFPVSLEVILIVKFICGLLNSYYITIAASVADVTTLEKRALGYSLMWGAFGLTGAGFPMLTGWLVVKKQIDLVFQISACIHLLNMIFILLLSPEFRPEEERISETFEWKELIPFYSFRVLKGRFYVISLCILAFLVAYSFVSLESLTLWCKYRWNWDAYQTGIVNSVIAFVGLIQVPLNAYVVPNMQRGLALFICLCLSLSACFLFVLMENPWLMVPAALFVSIAISANPILQATISKEYTQDRQGDISGVFMCLRGLVWAVGPASNGVLWNAFISPDAKPFVFPGINFAVSGVVIAVSLIGWIIICIIVRHPEETKRIEVSHKEIIHPSQRLSGRPEAQPLVERGRAAVK</sequence>
<dbReference type="Pfam" id="PF07690">
    <property type="entry name" value="MFS_1"/>
    <property type="match status" value="1"/>
</dbReference>
<dbReference type="PROSITE" id="PS50850">
    <property type="entry name" value="MFS"/>
    <property type="match status" value="1"/>
</dbReference>
<feature type="transmembrane region" description="Helical" evidence="7">
    <location>
        <begin position="30"/>
        <end position="51"/>
    </location>
</feature>
<dbReference type="InParanoid" id="A0A2P6NBM9"/>
<evidence type="ECO:0000256" key="7">
    <source>
        <dbReference type="SAM" id="Phobius"/>
    </source>
</evidence>
<feature type="transmembrane region" description="Helical" evidence="7">
    <location>
        <begin position="100"/>
        <end position="117"/>
    </location>
</feature>
<evidence type="ECO:0000313" key="10">
    <source>
        <dbReference type="Proteomes" id="UP000241769"/>
    </source>
</evidence>
<dbReference type="EMBL" id="MDYQ01000127">
    <property type="protein sequence ID" value="PRP81357.1"/>
    <property type="molecule type" value="Genomic_DNA"/>
</dbReference>
<keyword evidence="4 7" id="KW-1133">Transmembrane helix</keyword>
<protein>
    <submittedName>
        <fullName evidence="9">Tetracycline resistance protein</fullName>
    </submittedName>
</protein>
<feature type="transmembrane region" description="Helical" evidence="7">
    <location>
        <begin position="368"/>
        <end position="390"/>
    </location>
</feature>
<dbReference type="GO" id="GO:0016020">
    <property type="term" value="C:membrane"/>
    <property type="evidence" value="ECO:0007669"/>
    <property type="project" value="UniProtKB-SubCell"/>
</dbReference>
<feature type="region of interest" description="Disordered" evidence="6">
    <location>
        <begin position="445"/>
        <end position="466"/>
    </location>
</feature>
<dbReference type="Proteomes" id="UP000241769">
    <property type="component" value="Unassembled WGS sequence"/>
</dbReference>
<name>A0A2P6NBM9_9EUKA</name>
<evidence type="ECO:0000259" key="8">
    <source>
        <dbReference type="PROSITE" id="PS50850"/>
    </source>
</evidence>
<comment type="caution">
    <text evidence="9">The sequence shown here is derived from an EMBL/GenBank/DDBJ whole genome shotgun (WGS) entry which is preliminary data.</text>
</comment>
<feature type="transmembrane region" description="Helical" evidence="7">
    <location>
        <begin position="123"/>
        <end position="146"/>
    </location>
</feature>
<proteinExistence type="predicted"/>
<feature type="transmembrane region" description="Helical" evidence="7">
    <location>
        <begin position="305"/>
        <end position="323"/>
    </location>
</feature>
<dbReference type="PRINTS" id="PR01035">
    <property type="entry name" value="TCRTETA"/>
</dbReference>
<feature type="domain" description="Major facilitator superfamily (MFS) profile" evidence="8">
    <location>
        <begin position="29"/>
        <end position="429"/>
    </location>
</feature>
<evidence type="ECO:0000256" key="5">
    <source>
        <dbReference type="ARBA" id="ARBA00023136"/>
    </source>
</evidence>
<dbReference type="Gene3D" id="1.20.1250.20">
    <property type="entry name" value="MFS general substrate transporter like domains"/>
    <property type="match status" value="1"/>
</dbReference>
<feature type="transmembrane region" description="Helical" evidence="7">
    <location>
        <begin position="278"/>
        <end position="298"/>
    </location>
</feature>
<evidence type="ECO:0000256" key="6">
    <source>
        <dbReference type="SAM" id="MobiDB-lite"/>
    </source>
</evidence>
<evidence type="ECO:0000256" key="2">
    <source>
        <dbReference type="ARBA" id="ARBA00022448"/>
    </source>
</evidence>
<dbReference type="PANTHER" id="PTHR23504:SF15">
    <property type="entry name" value="MAJOR FACILITATOR SUPERFAMILY (MFS) PROFILE DOMAIN-CONTAINING PROTEIN"/>
    <property type="match status" value="1"/>
</dbReference>